<proteinExistence type="predicted"/>
<keyword evidence="1" id="KW-0812">Transmembrane</keyword>
<protein>
    <recommendedName>
        <fullName evidence="2">Putative zinc-finger domain-containing protein</fullName>
    </recommendedName>
</protein>
<accession>A0A1F2UK91</accession>
<dbReference type="Pfam" id="PF13490">
    <property type="entry name" value="zf-HC2"/>
    <property type="match status" value="1"/>
</dbReference>
<sequence>MCYDEGTLQAYIDRELPGRRRWEIEAHVETCEACKGRLALLRDANEAAQARLTPLSKQLQSKTVSTEAAWMRLTHDERIKEPLRRRGVFEMLQGRLKTALVPLAAVAVLAMALSFAPVRGVAADLLNIFRVQNVEVITISPEDMNALQKLGEKGGGKVDIENLGKIESSGFTQPEQVTANAAKEAVDFDLQLPQGIAGYNEPSYNVQKGFTTSFTLDVDKANEVFKSFGATQLLPGALDGKKFTAKMPTVVIANYPKENGGLVTIGQARSPEFILPSGVDADAVRDVLLSLPILPENIRKQLEAVKDWRNTLIIPNIDGSAQEVKVGDADGVFITPPGEHAAGDSALVWQQDGVIYGISGQLDLAAAQEIAASLK</sequence>
<dbReference type="InterPro" id="IPR027383">
    <property type="entry name" value="Znf_put"/>
</dbReference>
<dbReference type="AlphaFoldDB" id="A0A1F2UK91"/>
<feature type="transmembrane region" description="Helical" evidence="1">
    <location>
        <begin position="99"/>
        <end position="118"/>
    </location>
</feature>
<dbReference type="Gene3D" id="1.10.10.1320">
    <property type="entry name" value="Anti-sigma factor, zinc-finger domain"/>
    <property type="match status" value="1"/>
</dbReference>
<dbReference type="Proteomes" id="UP000178086">
    <property type="component" value="Unassembled WGS sequence"/>
</dbReference>
<keyword evidence="1" id="KW-1133">Transmembrane helix</keyword>
<keyword evidence="1" id="KW-0472">Membrane</keyword>
<comment type="caution">
    <text evidence="3">The sequence shown here is derived from an EMBL/GenBank/DDBJ whole genome shotgun (WGS) entry which is preliminary data.</text>
</comment>
<dbReference type="InterPro" id="IPR041916">
    <property type="entry name" value="Anti_sigma_zinc_sf"/>
</dbReference>
<gene>
    <name evidence="3" type="ORF">A2074_01610</name>
</gene>
<reference evidence="3 4" key="1">
    <citation type="journal article" date="2016" name="Nat. Commun.">
        <title>Thousands of microbial genomes shed light on interconnected biogeochemical processes in an aquifer system.</title>
        <authorList>
            <person name="Anantharaman K."/>
            <person name="Brown C.T."/>
            <person name="Hug L.A."/>
            <person name="Sharon I."/>
            <person name="Castelle C.J."/>
            <person name="Probst A.J."/>
            <person name="Thomas B.C."/>
            <person name="Singh A."/>
            <person name="Wilkins M.J."/>
            <person name="Karaoz U."/>
            <person name="Brodie E.L."/>
            <person name="Williams K.H."/>
            <person name="Hubbard S.S."/>
            <person name="Banfield J.F."/>
        </authorList>
    </citation>
    <scope>NUCLEOTIDE SEQUENCE [LARGE SCALE GENOMIC DNA]</scope>
</reference>
<dbReference type="EMBL" id="MELI01000068">
    <property type="protein sequence ID" value="OFW33428.1"/>
    <property type="molecule type" value="Genomic_DNA"/>
</dbReference>
<evidence type="ECO:0000313" key="3">
    <source>
        <dbReference type="EMBL" id="OFW33428.1"/>
    </source>
</evidence>
<name>A0A1F2UK91_9ACTN</name>
<organism evidence="3 4">
    <name type="scientific">Candidatus Aquicultor primus</name>
    <dbReference type="NCBI Taxonomy" id="1797195"/>
    <lineage>
        <taxon>Bacteria</taxon>
        <taxon>Bacillati</taxon>
        <taxon>Actinomycetota</taxon>
        <taxon>Candidatus Aquicultoria</taxon>
        <taxon>Candidatus Aquicultorales</taxon>
        <taxon>Candidatus Aquicultoraceae</taxon>
        <taxon>Candidatus Aquicultor</taxon>
    </lineage>
</organism>
<evidence type="ECO:0000256" key="1">
    <source>
        <dbReference type="SAM" id="Phobius"/>
    </source>
</evidence>
<evidence type="ECO:0000313" key="4">
    <source>
        <dbReference type="Proteomes" id="UP000178086"/>
    </source>
</evidence>
<evidence type="ECO:0000259" key="2">
    <source>
        <dbReference type="Pfam" id="PF13490"/>
    </source>
</evidence>
<feature type="domain" description="Putative zinc-finger" evidence="2">
    <location>
        <begin position="8"/>
        <end position="34"/>
    </location>
</feature>